<evidence type="ECO:0000313" key="4">
    <source>
        <dbReference type="EMBL" id="GCC43916.1"/>
    </source>
</evidence>
<dbReference type="Pfam" id="PF12796">
    <property type="entry name" value="Ank_2"/>
    <property type="match status" value="1"/>
</dbReference>
<reference evidence="4 5" key="1">
    <citation type="journal article" date="2018" name="Nat. Ecol. Evol.">
        <title>Shark genomes provide insights into elasmobranch evolution and the origin of vertebrates.</title>
        <authorList>
            <person name="Hara Y"/>
            <person name="Yamaguchi K"/>
            <person name="Onimaru K"/>
            <person name="Kadota M"/>
            <person name="Koyanagi M"/>
            <person name="Keeley SD"/>
            <person name="Tatsumi K"/>
            <person name="Tanaka K"/>
            <person name="Motone F"/>
            <person name="Kageyama Y"/>
            <person name="Nozu R"/>
            <person name="Adachi N"/>
            <person name="Nishimura O"/>
            <person name="Nakagawa R"/>
            <person name="Tanegashima C"/>
            <person name="Kiyatake I"/>
            <person name="Matsumoto R"/>
            <person name="Murakumo K"/>
            <person name="Nishida K"/>
            <person name="Terakita A"/>
            <person name="Kuratani S"/>
            <person name="Sato K"/>
            <person name="Hyodo S Kuraku.S."/>
        </authorList>
    </citation>
    <scope>NUCLEOTIDE SEQUENCE [LARGE SCALE GENOMIC DNA]</scope>
</reference>
<gene>
    <name evidence="4" type="ORF">chiPu_0027688</name>
</gene>
<evidence type="ECO:0000256" key="3">
    <source>
        <dbReference type="PROSITE-ProRule" id="PRU00023"/>
    </source>
</evidence>
<protein>
    <submittedName>
        <fullName evidence="4">Uncharacterized protein</fullName>
    </submittedName>
</protein>
<evidence type="ECO:0000256" key="2">
    <source>
        <dbReference type="ARBA" id="ARBA00023043"/>
    </source>
</evidence>
<dbReference type="Proteomes" id="UP000287033">
    <property type="component" value="Unassembled WGS sequence"/>
</dbReference>
<dbReference type="Gene3D" id="1.25.40.20">
    <property type="entry name" value="Ankyrin repeat-containing domain"/>
    <property type="match status" value="1"/>
</dbReference>
<dbReference type="SUPFAM" id="SSF48403">
    <property type="entry name" value="Ankyrin repeat"/>
    <property type="match status" value="1"/>
</dbReference>
<dbReference type="OrthoDB" id="9995210at2759"/>
<dbReference type="AlphaFoldDB" id="A0A401TMQ2"/>
<dbReference type="PANTHER" id="PTHR24198">
    <property type="entry name" value="ANKYRIN REPEAT AND PROTEIN KINASE DOMAIN-CONTAINING PROTEIN"/>
    <property type="match status" value="1"/>
</dbReference>
<proteinExistence type="predicted"/>
<dbReference type="PANTHER" id="PTHR24198:SF165">
    <property type="entry name" value="ANKYRIN REPEAT-CONTAINING PROTEIN-RELATED"/>
    <property type="match status" value="1"/>
</dbReference>
<dbReference type="OMA" id="WQTPFHY"/>
<evidence type="ECO:0000256" key="1">
    <source>
        <dbReference type="ARBA" id="ARBA00022737"/>
    </source>
</evidence>
<keyword evidence="2 3" id="KW-0040">ANK repeat</keyword>
<keyword evidence="1" id="KW-0677">Repeat</keyword>
<dbReference type="InterPro" id="IPR002110">
    <property type="entry name" value="Ankyrin_rpt"/>
</dbReference>
<dbReference type="PROSITE" id="PS50088">
    <property type="entry name" value="ANK_REPEAT"/>
    <property type="match status" value="1"/>
</dbReference>
<feature type="repeat" description="ANK" evidence="3">
    <location>
        <begin position="18"/>
        <end position="50"/>
    </location>
</feature>
<sequence length="68" mass="7707">MASFLSLHPNIEARTNGEWQTPFHYAAKYDATTSLQCLRSNGADINVLDYKRRTALHLAALHGNYQDK</sequence>
<comment type="caution">
    <text evidence="4">The sequence shown here is derived from an EMBL/GenBank/DDBJ whole genome shotgun (WGS) entry which is preliminary data.</text>
</comment>
<dbReference type="InterPro" id="IPR036770">
    <property type="entry name" value="Ankyrin_rpt-contain_sf"/>
</dbReference>
<name>A0A401TMQ2_CHIPU</name>
<organism evidence="4 5">
    <name type="scientific">Chiloscyllium punctatum</name>
    <name type="common">Brownbanded bambooshark</name>
    <name type="synonym">Hemiscyllium punctatum</name>
    <dbReference type="NCBI Taxonomy" id="137246"/>
    <lineage>
        <taxon>Eukaryota</taxon>
        <taxon>Metazoa</taxon>
        <taxon>Chordata</taxon>
        <taxon>Craniata</taxon>
        <taxon>Vertebrata</taxon>
        <taxon>Chondrichthyes</taxon>
        <taxon>Elasmobranchii</taxon>
        <taxon>Galeomorphii</taxon>
        <taxon>Galeoidea</taxon>
        <taxon>Orectolobiformes</taxon>
        <taxon>Hemiscylliidae</taxon>
        <taxon>Chiloscyllium</taxon>
    </lineage>
</organism>
<dbReference type="EMBL" id="BEZZ01110858">
    <property type="protein sequence ID" value="GCC43916.1"/>
    <property type="molecule type" value="Genomic_DNA"/>
</dbReference>
<evidence type="ECO:0000313" key="5">
    <source>
        <dbReference type="Proteomes" id="UP000287033"/>
    </source>
</evidence>
<accession>A0A401TMQ2</accession>
<dbReference type="PROSITE" id="PS50297">
    <property type="entry name" value="ANK_REP_REGION"/>
    <property type="match status" value="1"/>
</dbReference>
<keyword evidence="5" id="KW-1185">Reference proteome</keyword>